<feature type="transmembrane region" description="Helical" evidence="1">
    <location>
        <begin position="38"/>
        <end position="55"/>
    </location>
</feature>
<dbReference type="AlphaFoldDB" id="B9SY44"/>
<keyword evidence="1" id="KW-0472">Membrane</keyword>
<proteinExistence type="predicted"/>
<evidence type="ECO:0000256" key="1">
    <source>
        <dbReference type="SAM" id="Phobius"/>
    </source>
</evidence>
<gene>
    <name evidence="2" type="ORF">RCOM_0986710</name>
</gene>
<sequence length="58" mass="6181">MVNNVSTFVQQIFGYSPADNISAAADANARPSFIDKTMAASFMALAVMVIMVVVLKRG</sequence>
<evidence type="ECO:0000313" key="3">
    <source>
        <dbReference type="Proteomes" id="UP000008311"/>
    </source>
</evidence>
<keyword evidence="1" id="KW-1133">Transmembrane helix</keyword>
<dbReference type="InParanoid" id="B9SY44"/>
<protein>
    <submittedName>
        <fullName evidence="2">Uncharacterized protein</fullName>
    </submittedName>
</protein>
<accession>B9SY44</accession>
<dbReference type="Proteomes" id="UP000008311">
    <property type="component" value="Unassembled WGS sequence"/>
</dbReference>
<evidence type="ECO:0000313" key="2">
    <source>
        <dbReference type="EMBL" id="EEF31462.1"/>
    </source>
</evidence>
<keyword evidence="1" id="KW-0812">Transmembrane</keyword>
<dbReference type="EMBL" id="EQ974241">
    <property type="protein sequence ID" value="EEF31462.1"/>
    <property type="molecule type" value="Genomic_DNA"/>
</dbReference>
<organism evidence="2 3">
    <name type="scientific">Ricinus communis</name>
    <name type="common">Castor bean</name>
    <dbReference type="NCBI Taxonomy" id="3988"/>
    <lineage>
        <taxon>Eukaryota</taxon>
        <taxon>Viridiplantae</taxon>
        <taxon>Streptophyta</taxon>
        <taxon>Embryophyta</taxon>
        <taxon>Tracheophyta</taxon>
        <taxon>Spermatophyta</taxon>
        <taxon>Magnoliopsida</taxon>
        <taxon>eudicotyledons</taxon>
        <taxon>Gunneridae</taxon>
        <taxon>Pentapetalae</taxon>
        <taxon>rosids</taxon>
        <taxon>fabids</taxon>
        <taxon>Malpighiales</taxon>
        <taxon>Euphorbiaceae</taxon>
        <taxon>Acalyphoideae</taxon>
        <taxon>Acalypheae</taxon>
        <taxon>Ricinus</taxon>
    </lineage>
</organism>
<keyword evidence="3" id="KW-1185">Reference proteome</keyword>
<reference evidence="3" key="1">
    <citation type="journal article" date="2010" name="Nat. Biotechnol.">
        <title>Draft genome sequence of the oilseed species Ricinus communis.</title>
        <authorList>
            <person name="Chan A.P."/>
            <person name="Crabtree J."/>
            <person name="Zhao Q."/>
            <person name="Lorenzi H."/>
            <person name="Orvis J."/>
            <person name="Puiu D."/>
            <person name="Melake-Berhan A."/>
            <person name="Jones K.M."/>
            <person name="Redman J."/>
            <person name="Chen G."/>
            <person name="Cahoon E.B."/>
            <person name="Gedil M."/>
            <person name="Stanke M."/>
            <person name="Haas B.J."/>
            <person name="Wortman J.R."/>
            <person name="Fraser-Liggett C.M."/>
            <person name="Ravel J."/>
            <person name="Rabinowicz P.D."/>
        </authorList>
    </citation>
    <scope>NUCLEOTIDE SEQUENCE [LARGE SCALE GENOMIC DNA]</scope>
    <source>
        <strain evidence="3">cv. Hale</strain>
    </source>
</reference>
<name>B9SY44_RICCO</name>